<dbReference type="AlphaFoldDB" id="A0A0R2D015"/>
<protein>
    <submittedName>
        <fullName evidence="1">Uncharacterized protein</fullName>
    </submittedName>
</protein>
<proteinExistence type="predicted"/>
<dbReference type="EMBL" id="AYZD01000011">
    <property type="protein sequence ID" value="KRM96714.1"/>
    <property type="molecule type" value="Genomic_DNA"/>
</dbReference>
<dbReference type="PATRIC" id="fig|1423725.3.peg.237"/>
<name>A0A0R2D015_9LACO</name>
<evidence type="ECO:0000313" key="2">
    <source>
        <dbReference type="Proteomes" id="UP000051015"/>
    </source>
</evidence>
<dbReference type="RefSeq" id="WP_057875305.1">
    <property type="nucleotide sequence ID" value="NZ_AYZD01000011.1"/>
</dbReference>
<dbReference type="Proteomes" id="UP000051015">
    <property type="component" value="Unassembled WGS sequence"/>
</dbReference>
<comment type="caution">
    <text evidence="1">The sequence shown here is derived from an EMBL/GenBank/DDBJ whole genome shotgun (WGS) entry which is preliminary data.</text>
</comment>
<evidence type="ECO:0000313" key="1">
    <source>
        <dbReference type="EMBL" id="KRM96714.1"/>
    </source>
</evidence>
<organism evidence="1 2">
    <name type="scientific">Liquorilactobacillus aquaticus DSM 21051</name>
    <dbReference type="NCBI Taxonomy" id="1423725"/>
    <lineage>
        <taxon>Bacteria</taxon>
        <taxon>Bacillati</taxon>
        <taxon>Bacillota</taxon>
        <taxon>Bacilli</taxon>
        <taxon>Lactobacillales</taxon>
        <taxon>Lactobacillaceae</taxon>
        <taxon>Liquorilactobacillus</taxon>
    </lineage>
</organism>
<gene>
    <name evidence="1" type="ORF">FC19_GL000230</name>
</gene>
<reference evidence="1 2" key="1">
    <citation type="journal article" date="2015" name="Genome Announc.">
        <title>Expanding the biotechnology potential of lactobacilli through comparative genomics of 213 strains and associated genera.</title>
        <authorList>
            <person name="Sun Z."/>
            <person name="Harris H.M."/>
            <person name="McCann A."/>
            <person name="Guo C."/>
            <person name="Argimon S."/>
            <person name="Zhang W."/>
            <person name="Yang X."/>
            <person name="Jeffery I.B."/>
            <person name="Cooney J.C."/>
            <person name="Kagawa T.F."/>
            <person name="Liu W."/>
            <person name="Song Y."/>
            <person name="Salvetti E."/>
            <person name="Wrobel A."/>
            <person name="Rasinkangas P."/>
            <person name="Parkhill J."/>
            <person name="Rea M.C."/>
            <person name="O'Sullivan O."/>
            <person name="Ritari J."/>
            <person name="Douillard F.P."/>
            <person name="Paul Ross R."/>
            <person name="Yang R."/>
            <person name="Briner A.E."/>
            <person name="Felis G.E."/>
            <person name="de Vos W.M."/>
            <person name="Barrangou R."/>
            <person name="Klaenhammer T.R."/>
            <person name="Caufield P.W."/>
            <person name="Cui Y."/>
            <person name="Zhang H."/>
            <person name="O'Toole P.W."/>
        </authorList>
    </citation>
    <scope>NUCLEOTIDE SEQUENCE [LARGE SCALE GENOMIC DNA]</scope>
    <source>
        <strain evidence="1 2">DSM 21051</strain>
    </source>
</reference>
<keyword evidence="2" id="KW-1185">Reference proteome</keyword>
<accession>A0A0R2D015</accession>
<sequence>MLNKLKKTLDENKKILNEDVVLKFEYKLRKIIENRQYEKLLYYIRKAKEYNNVSEKYVKEVRKNK</sequence>